<dbReference type="EC" id="2.7.11.1" evidence="1"/>
<evidence type="ECO:0000313" key="13">
    <source>
        <dbReference type="Proteomes" id="UP000829196"/>
    </source>
</evidence>
<dbReference type="GO" id="GO:0004674">
    <property type="term" value="F:protein serine/threonine kinase activity"/>
    <property type="evidence" value="ECO:0007669"/>
    <property type="project" value="UniProtKB-KW"/>
</dbReference>
<comment type="catalytic activity">
    <reaction evidence="8">
        <text>L-seryl-[protein] + ATP = O-phospho-L-seryl-[protein] + ADP + H(+)</text>
        <dbReference type="Rhea" id="RHEA:17989"/>
        <dbReference type="Rhea" id="RHEA-COMP:9863"/>
        <dbReference type="Rhea" id="RHEA-COMP:11604"/>
        <dbReference type="ChEBI" id="CHEBI:15378"/>
        <dbReference type="ChEBI" id="CHEBI:29999"/>
        <dbReference type="ChEBI" id="CHEBI:30616"/>
        <dbReference type="ChEBI" id="CHEBI:83421"/>
        <dbReference type="ChEBI" id="CHEBI:456216"/>
        <dbReference type="EC" id="2.7.11.1"/>
    </reaction>
</comment>
<dbReference type="OrthoDB" id="248923at2759"/>
<dbReference type="SMART" id="SM00220">
    <property type="entry name" value="S_TKc"/>
    <property type="match status" value="1"/>
</dbReference>
<sequence>MWMFKPFSGKEHSGVEGRVIEIGNTKVRVQNAIAEGGFSCVYLAHDAVNASKQYALKHMICQDGELLDLVMKEIQVMKVLKGHPNVVTLVEDSILDIGRRKEALLLMEFCEKSLVDVLESRGARYFEENEVLLIFRDVCNAVFAMHSQSPPIAHRDLKAENVLLGSEGDWRLCDFGSTSTNHKCFDKPEEMGIEEDNIRKHTTPAYRAPEMWDLYKREIICEKVDIWALGCLLYRICYFKSAFDGESKLQILNGNYRIPELPKYSAYVTGLIKDMLEGSPGARPDISQVWFRVNELLPSELRKHSTNCVQTASTFKMHPSISDVNNKGTFKKTPVIPKRSPPPPPSREKVGKISPQCHVEHRPSPSHGSPMVPGNESALGTFWSAQFSKDSQAMGEKGLLFDEKPMSRTSKQSQAKLGRINSPSKEEQARPSQVSVYKGVEDVQTEDLQIRFSPENKLSFQNKTLSDFVVDFDKPISGNTAMSNSINKSRREEELETEVEKLKEQIKQVNFEKTEVTSKFEKLSAICRSQRHEIQELKLTLAITTSSSSKDCPQSLACFNGSPQSDTLSWENIDGTVLEPRRGMLSSNIYPDPKQWQTFADEPKQELMPNTKHSKSSRTNHDHHSSTKQHGSSSTRDDWGIEHVGFSVSSSSSSDTFMSPVLGSSSQRLAATRVKKVDSTQPAGWAGF</sequence>
<comment type="caution">
    <text evidence="12">The sequence shown here is derived from an EMBL/GenBank/DDBJ whole genome shotgun (WGS) entry which is preliminary data.</text>
</comment>
<keyword evidence="9" id="KW-0175">Coiled coil</keyword>
<dbReference type="InterPro" id="IPR008271">
    <property type="entry name" value="Ser/Thr_kinase_AS"/>
</dbReference>
<dbReference type="PROSITE" id="PS50011">
    <property type="entry name" value="PROTEIN_KINASE_DOM"/>
    <property type="match status" value="1"/>
</dbReference>
<keyword evidence="2" id="KW-0723">Serine/threonine-protein kinase</keyword>
<organism evidence="12 13">
    <name type="scientific">Dendrobium nobile</name>
    <name type="common">Orchid</name>
    <dbReference type="NCBI Taxonomy" id="94219"/>
    <lineage>
        <taxon>Eukaryota</taxon>
        <taxon>Viridiplantae</taxon>
        <taxon>Streptophyta</taxon>
        <taxon>Embryophyta</taxon>
        <taxon>Tracheophyta</taxon>
        <taxon>Spermatophyta</taxon>
        <taxon>Magnoliopsida</taxon>
        <taxon>Liliopsida</taxon>
        <taxon>Asparagales</taxon>
        <taxon>Orchidaceae</taxon>
        <taxon>Epidendroideae</taxon>
        <taxon>Malaxideae</taxon>
        <taxon>Dendrobiinae</taxon>
        <taxon>Dendrobium</taxon>
    </lineage>
</organism>
<dbReference type="PANTHER" id="PTHR22967">
    <property type="entry name" value="SERINE/THREONINE PROTEIN KINASE"/>
    <property type="match status" value="1"/>
</dbReference>
<dbReference type="Pfam" id="PF00069">
    <property type="entry name" value="Pkinase"/>
    <property type="match status" value="1"/>
</dbReference>
<evidence type="ECO:0000256" key="3">
    <source>
        <dbReference type="ARBA" id="ARBA00022679"/>
    </source>
</evidence>
<evidence type="ECO:0000256" key="9">
    <source>
        <dbReference type="SAM" id="Coils"/>
    </source>
</evidence>
<evidence type="ECO:0000256" key="6">
    <source>
        <dbReference type="ARBA" id="ARBA00022840"/>
    </source>
</evidence>
<dbReference type="InterPro" id="IPR000719">
    <property type="entry name" value="Prot_kinase_dom"/>
</dbReference>
<evidence type="ECO:0000259" key="11">
    <source>
        <dbReference type="PROSITE" id="PS50011"/>
    </source>
</evidence>
<gene>
    <name evidence="12" type="ORF">KFK09_028699</name>
</gene>
<evidence type="ECO:0000256" key="2">
    <source>
        <dbReference type="ARBA" id="ARBA00022527"/>
    </source>
</evidence>
<dbReference type="CDD" id="cd13985">
    <property type="entry name" value="STKc_GAK_like"/>
    <property type="match status" value="1"/>
</dbReference>
<feature type="coiled-coil region" evidence="9">
    <location>
        <begin position="485"/>
        <end position="519"/>
    </location>
</feature>
<evidence type="ECO:0000256" key="7">
    <source>
        <dbReference type="ARBA" id="ARBA00047899"/>
    </source>
</evidence>
<dbReference type="InterPro" id="IPR011009">
    <property type="entry name" value="Kinase-like_dom_sf"/>
</dbReference>
<dbReference type="AlphaFoldDB" id="A0A8T3A480"/>
<keyword evidence="4" id="KW-0547">Nucleotide-binding</keyword>
<keyword evidence="5" id="KW-0418">Kinase</keyword>
<accession>A0A8T3A480</accession>
<protein>
    <recommendedName>
        <fullName evidence="1">non-specific serine/threonine protein kinase</fullName>
        <ecNumber evidence="1">2.7.11.1</ecNumber>
    </recommendedName>
</protein>
<comment type="catalytic activity">
    <reaction evidence="7">
        <text>L-threonyl-[protein] + ATP = O-phospho-L-threonyl-[protein] + ADP + H(+)</text>
        <dbReference type="Rhea" id="RHEA:46608"/>
        <dbReference type="Rhea" id="RHEA-COMP:11060"/>
        <dbReference type="Rhea" id="RHEA-COMP:11605"/>
        <dbReference type="ChEBI" id="CHEBI:15378"/>
        <dbReference type="ChEBI" id="CHEBI:30013"/>
        <dbReference type="ChEBI" id="CHEBI:30616"/>
        <dbReference type="ChEBI" id="CHEBI:61977"/>
        <dbReference type="ChEBI" id="CHEBI:456216"/>
        <dbReference type="EC" id="2.7.11.1"/>
    </reaction>
</comment>
<dbReference type="EMBL" id="JAGYWB010000019">
    <property type="protein sequence ID" value="KAI0488860.1"/>
    <property type="molecule type" value="Genomic_DNA"/>
</dbReference>
<dbReference type="FunFam" id="1.10.510.10:FF:000349">
    <property type="entry name" value="probable serine/threonine-protein kinase DDB_G0280111"/>
    <property type="match status" value="1"/>
</dbReference>
<evidence type="ECO:0000313" key="12">
    <source>
        <dbReference type="EMBL" id="KAI0488860.1"/>
    </source>
</evidence>
<evidence type="ECO:0000256" key="5">
    <source>
        <dbReference type="ARBA" id="ARBA00022777"/>
    </source>
</evidence>
<dbReference type="GO" id="GO:0005737">
    <property type="term" value="C:cytoplasm"/>
    <property type="evidence" value="ECO:0007669"/>
    <property type="project" value="TreeGrafter"/>
</dbReference>
<feature type="region of interest" description="Disordered" evidence="10">
    <location>
        <begin position="404"/>
        <end position="435"/>
    </location>
</feature>
<evidence type="ECO:0000256" key="8">
    <source>
        <dbReference type="ARBA" id="ARBA00048679"/>
    </source>
</evidence>
<dbReference type="SMR" id="A0A8T3A480"/>
<reference evidence="12" key="1">
    <citation type="journal article" date="2022" name="Front. Genet.">
        <title>Chromosome-Scale Assembly of the Dendrobium nobile Genome Provides Insights Into the Molecular Mechanism of the Biosynthesis of the Medicinal Active Ingredient of Dendrobium.</title>
        <authorList>
            <person name="Xu Q."/>
            <person name="Niu S.-C."/>
            <person name="Li K.-L."/>
            <person name="Zheng P.-J."/>
            <person name="Zhang X.-J."/>
            <person name="Jia Y."/>
            <person name="Liu Y."/>
            <person name="Niu Y.-X."/>
            <person name="Yu L.-H."/>
            <person name="Chen D.-F."/>
            <person name="Zhang G.-Q."/>
        </authorList>
    </citation>
    <scope>NUCLEOTIDE SEQUENCE</scope>
    <source>
        <tissue evidence="12">Leaf</tissue>
    </source>
</reference>
<dbReference type="GO" id="GO:0005524">
    <property type="term" value="F:ATP binding"/>
    <property type="evidence" value="ECO:0007669"/>
    <property type="project" value="UniProtKB-KW"/>
</dbReference>
<keyword evidence="6" id="KW-0067">ATP-binding</keyword>
<feature type="domain" description="Protein kinase" evidence="11">
    <location>
        <begin position="27"/>
        <end position="297"/>
    </location>
</feature>
<dbReference type="PROSITE" id="PS00108">
    <property type="entry name" value="PROTEIN_KINASE_ST"/>
    <property type="match status" value="1"/>
</dbReference>
<evidence type="ECO:0000256" key="4">
    <source>
        <dbReference type="ARBA" id="ARBA00022741"/>
    </source>
</evidence>
<dbReference type="Proteomes" id="UP000829196">
    <property type="component" value="Unassembled WGS sequence"/>
</dbReference>
<feature type="region of interest" description="Disordered" evidence="10">
    <location>
        <begin position="602"/>
        <end position="688"/>
    </location>
</feature>
<keyword evidence="3" id="KW-0808">Transferase</keyword>
<dbReference type="PANTHER" id="PTHR22967:SF57">
    <property type="entry name" value="AUXILIN, ISOFORM A-RELATED"/>
    <property type="match status" value="1"/>
</dbReference>
<keyword evidence="13" id="KW-1185">Reference proteome</keyword>
<name>A0A8T3A480_DENNO</name>
<dbReference type="SUPFAM" id="SSF56112">
    <property type="entry name" value="Protein kinase-like (PK-like)"/>
    <property type="match status" value="1"/>
</dbReference>
<evidence type="ECO:0000256" key="1">
    <source>
        <dbReference type="ARBA" id="ARBA00012513"/>
    </source>
</evidence>
<evidence type="ECO:0000256" key="10">
    <source>
        <dbReference type="SAM" id="MobiDB-lite"/>
    </source>
</evidence>
<dbReference type="Gene3D" id="1.10.510.10">
    <property type="entry name" value="Transferase(Phosphotransferase) domain 1"/>
    <property type="match status" value="1"/>
</dbReference>
<feature type="region of interest" description="Disordered" evidence="10">
    <location>
        <begin position="326"/>
        <end position="353"/>
    </location>
</feature>
<proteinExistence type="predicted"/>